<dbReference type="EMBL" id="FLQU01000214">
    <property type="protein sequence ID" value="SBS82535.1"/>
    <property type="molecule type" value="Genomic_DNA"/>
</dbReference>
<proteinExistence type="predicted"/>
<dbReference type="AlphaFoldDB" id="A0A1A8VQ50"/>
<reference evidence="3 4" key="1">
    <citation type="submission" date="2016-05" db="EMBL/GenBank/DDBJ databases">
        <authorList>
            <person name="Naeem Raeece"/>
        </authorList>
    </citation>
    <scope>NUCLEOTIDE SEQUENCE [LARGE SCALE GENOMIC DNA]</scope>
</reference>
<evidence type="ECO:0000313" key="4">
    <source>
        <dbReference type="Proteomes" id="UP000078560"/>
    </source>
</evidence>
<organism evidence="1 4">
    <name type="scientific">Plasmodium ovale curtisi</name>
    <dbReference type="NCBI Taxonomy" id="864141"/>
    <lineage>
        <taxon>Eukaryota</taxon>
        <taxon>Sar</taxon>
        <taxon>Alveolata</taxon>
        <taxon>Apicomplexa</taxon>
        <taxon>Aconoidasida</taxon>
        <taxon>Haemosporida</taxon>
        <taxon>Plasmodiidae</taxon>
        <taxon>Plasmodium</taxon>
        <taxon>Plasmodium (Plasmodium)</taxon>
    </lineage>
</organism>
<dbReference type="Proteomes" id="UP000078560">
    <property type="component" value="Unassembled WGS sequence"/>
</dbReference>
<evidence type="ECO:0000313" key="3">
    <source>
        <dbReference type="Proteomes" id="UP000078546"/>
    </source>
</evidence>
<dbReference type="Proteomes" id="UP000078546">
    <property type="component" value="Unassembled WGS sequence"/>
</dbReference>
<protein>
    <submittedName>
        <fullName evidence="1">PIR Superfamily Protein</fullName>
    </submittedName>
</protein>
<dbReference type="EMBL" id="FLQV01002063">
    <property type="protein sequence ID" value="SBT00671.1"/>
    <property type="molecule type" value="Genomic_DNA"/>
</dbReference>
<evidence type="ECO:0000313" key="2">
    <source>
        <dbReference type="EMBL" id="SBT00671.1"/>
    </source>
</evidence>
<dbReference type="Pfam" id="PF05795">
    <property type="entry name" value="Plasmodium_Vir"/>
    <property type="match status" value="1"/>
</dbReference>
<dbReference type="InterPro" id="IPR008780">
    <property type="entry name" value="Plasmodium_Vir"/>
</dbReference>
<accession>A0A1A8VQ50</accession>
<evidence type="ECO:0000313" key="1">
    <source>
        <dbReference type="EMBL" id="SBS82535.1"/>
    </source>
</evidence>
<sequence length="241" mass="27214">MSNIGYDVLDLNKANVENQHKVNCKEVDTHKIGYEWVSELCPKLAKNLKDIIHIEEGEYSTNRFDDFLYWTYGEILKKLDTHSKKLLGKSEALDSGPKEVQVIVVGREDQVGGSTAEDIMRIKYRSCANANLPRGDSSGNQNILTCDSQKSNGPLGSVALSPWGELQVDDKRHHTESGVLPEFNFDLSIYLGVCYQKRTQKKEEIKNKIHGNYIKQLLENNSENMDIDSSSNGVHLPYCYA</sequence>
<name>A0A1A8VQ50_PLAOA</name>
<reference evidence="1" key="2">
    <citation type="submission" date="2016-05" db="EMBL/GenBank/DDBJ databases">
        <authorList>
            <person name="Lavstsen T."/>
            <person name="Jespersen J.S."/>
        </authorList>
    </citation>
    <scope>NUCLEOTIDE SEQUENCE [LARGE SCALE GENOMIC DNA]</scope>
</reference>
<gene>
    <name evidence="2" type="ORF">POVCU1_061590</name>
    <name evidence="1" type="ORF">POVCU2_0015810</name>
</gene>